<dbReference type="SUPFAM" id="SSF51735">
    <property type="entry name" value="NAD(P)-binding Rossmann-fold domains"/>
    <property type="match status" value="1"/>
</dbReference>
<dbReference type="Proteomes" id="UP000594800">
    <property type="component" value="Chromosome"/>
</dbReference>
<reference evidence="4 5" key="1">
    <citation type="submission" date="2020-11" db="EMBL/GenBank/DDBJ databases">
        <title>Description of Pontivivens ytuae sp. nov. isolated from deep sea sediment of Mariana Trench.</title>
        <authorList>
            <person name="Wang Z."/>
            <person name="Sun Q.-L."/>
            <person name="Xu X.-D."/>
            <person name="Tang Y.-Z."/>
            <person name="Zhang J."/>
        </authorList>
    </citation>
    <scope>NUCLEOTIDE SEQUENCE [LARGE SCALE GENOMIC DNA]</scope>
    <source>
        <strain evidence="4 5">MT2928</strain>
    </source>
</reference>
<evidence type="ECO:0000256" key="2">
    <source>
        <dbReference type="ARBA" id="ARBA00023002"/>
    </source>
</evidence>
<dbReference type="Gene3D" id="3.40.50.720">
    <property type="entry name" value="NAD(P)-binding Rossmann-like Domain"/>
    <property type="match status" value="1"/>
</dbReference>
<dbReference type="GO" id="GO:0016491">
    <property type="term" value="F:oxidoreductase activity"/>
    <property type="evidence" value="ECO:0007669"/>
    <property type="project" value="UniProtKB-KW"/>
</dbReference>
<dbReference type="SMART" id="SM00822">
    <property type="entry name" value="PKS_KR"/>
    <property type="match status" value="1"/>
</dbReference>
<dbReference type="Pfam" id="PF13561">
    <property type="entry name" value="adh_short_C2"/>
    <property type="match status" value="1"/>
</dbReference>
<dbReference type="EMBL" id="CP064942">
    <property type="protein sequence ID" value="QPH52666.1"/>
    <property type="molecule type" value="Genomic_DNA"/>
</dbReference>
<dbReference type="InterPro" id="IPR002347">
    <property type="entry name" value="SDR_fam"/>
</dbReference>
<organism evidence="4 5">
    <name type="scientific">Pontivivens ytuae</name>
    <dbReference type="NCBI Taxonomy" id="2789856"/>
    <lineage>
        <taxon>Bacteria</taxon>
        <taxon>Pseudomonadati</taxon>
        <taxon>Pseudomonadota</taxon>
        <taxon>Alphaproteobacteria</taxon>
        <taxon>Rhodobacterales</taxon>
        <taxon>Paracoccaceae</taxon>
        <taxon>Pontivivens</taxon>
    </lineage>
</organism>
<comment type="similarity">
    <text evidence="1">Belongs to the short-chain dehydrogenases/reductases (SDR) family.</text>
</comment>
<proteinExistence type="inferred from homology"/>
<dbReference type="AlphaFoldDB" id="A0A7S9LP24"/>
<dbReference type="PANTHER" id="PTHR43639">
    <property type="entry name" value="OXIDOREDUCTASE, SHORT-CHAIN DEHYDROGENASE/REDUCTASE FAMILY (AFU_ORTHOLOGUE AFUA_5G02870)"/>
    <property type="match status" value="1"/>
</dbReference>
<keyword evidence="5" id="KW-1185">Reference proteome</keyword>
<gene>
    <name evidence="4" type="ORF">I0K15_12685</name>
</gene>
<name>A0A7S9LP24_9RHOB</name>
<dbReference type="PRINTS" id="PR00080">
    <property type="entry name" value="SDRFAMILY"/>
</dbReference>
<dbReference type="CDD" id="cd05233">
    <property type="entry name" value="SDR_c"/>
    <property type="match status" value="1"/>
</dbReference>
<evidence type="ECO:0000313" key="5">
    <source>
        <dbReference type="Proteomes" id="UP000594800"/>
    </source>
</evidence>
<feature type="domain" description="Ketoreductase" evidence="3">
    <location>
        <begin position="12"/>
        <end position="200"/>
    </location>
</feature>
<evidence type="ECO:0000313" key="4">
    <source>
        <dbReference type="EMBL" id="QPH52666.1"/>
    </source>
</evidence>
<accession>A0A7S9LP24</accession>
<evidence type="ECO:0000259" key="3">
    <source>
        <dbReference type="SMART" id="SM00822"/>
    </source>
</evidence>
<dbReference type="InterPro" id="IPR057326">
    <property type="entry name" value="KR_dom"/>
</dbReference>
<sequence>MRRKTMSKLENKIALVTGGNRNIGRETALALAADGADVIITYRSRAEDAAQTVADIEALGRKAAAVQLDLSGTGEIADFVETVKGQLGHWGRQDFDILVNNAGILGDQMFGQVEEAALDRVYSTNYKGVFMLTQALDPLLAEGGRVVLISSGTAQVAFAPLVSYGPLKAAIESLTPYLAKHFGGRGITVNAVAPGGLDDEFNAELFDRMPQARDYLRGNTALGRIGMPEDVAGVIAFLASPAAGFVSGAVIPVDGGYHL</sequence>
<keyword evidence="2" id="KW-0560">Oxidoreductase</keyword>
<dbReference type="FunFam" id="3.40.50.720:FF:000084">
    <property type="entry name" value="Short-chain dehydrogenase reductase"/>
    <property type="match status" value="1"/>
</dbReference>
<dbReference type="InterPro" id="IPR036291">
    <property type="entry name" value="NAD(P)-bd_dom_sf"/>
</dbReference>
<dbReference type="PRINTS" id="PR00081">
    <property type="entry name" value="GDHRDH"/>
</dbReference>
<protein>
    <submittedName>
        <fullName evidence="4">SDR family oxidoreductase</fullName>
    </submittedName>
</protein>
<dbReference type="PANTHER" id="PTHR43639:SF1">
    <property type="entry name" value="SHORT-CHAIN DEHYDROGENASE_REDUCTASE FAMILY PROTEIN"/>
    <property type="match status" value="1"/>
</dbReference>
<dbReference type="KEGG" id="poz:I0K15_12685"/>
<evidence type="ECO:0000256" key="1">
    <source>
        <dbReference type="ARBA" id="ARBA00006484"/>
    </source>
</evidence>